<keyword evidence="4" id="KW-0809">Transit peptide</keyword>
<dbReference type="InterPro" id="IPR033120">
    <property type="entry name" value="HOTDOG_ACOT"/>
</dbReference>
<sequence>MCVHKRHGNLLFWVKTETHNEKSQFIQFFNNIKIKMLRTFVGAQKYLGLVNRKCTQAASMKLCTAHIAPLTSILSIRHYAPPTHIKQSAVPNDSGTMSEIKQQMMQRLGLEPGYQPLPKSREHLLKYQPKLEELPARAMQDSFTSAIIPLSTNRSLQDKYVTYLGNVRMGRLLEDMDMFAAWCCHKHLVVPQLPADVHLPYTFVTILVDRIDFANTVASGTEDIRLSGHVSWVGTSSMEVVVWLEQMQNGGYKKLTRALFLMAARNATNTAAAPVNPIKPANEEESVILAGGIDRKRQRQLLCAQSIFKVEPNDPEQTLMYELYKRTTPTDTMELNKRILPPNCRWMSDSYQMSTIPSFPEHRNHHNRVFGGFLMRTALEISWAAAVLYCKTRPKLEHISDISFEKPVSVDSFIKMTAYVVYTKLNYVQIMTVAEVLDPHSGSQVTTNTFYYTFSAPHTVTEVLPRSYHETMWYLQGRRKFEYSMGLKKT</sequence>
<keyword evidence="2" id="KW-0677">Repeat</keyword>
<organism evidence="6 7">
    <name type="scientific">Drosophila virilis</name>
    <name type="common">Fruit fly</name>
    <dbReference type="NCBI Taxonomy" id="7244"/>
    <lineage>
        <taxon>Eukaryota</taxon>
        <taxon>Metazoa</taxon>
        <taxon>Ecdysozoa</taxon>
        <taxon>Arthropoda</taxon>
        <taxon>Hexapoda</taxon>
        <taxon>Insecta</taxon>
        <taxon>Pterygota</taxon>
        <taxon>Neoptera</taxon>
        <taxon>Endopterygota</taxon>
        <taxon>Diptera</taxon>
        <taxon>Brachycera</taxon>
        <taxon>Muscomorpha</taxon>
        <taxon>Ephydroidea</taxon>
        <taxon>Drosophilidae</taxon>
        <taxon>Drosophila</taxon>
    </lineage>
</organism>
<name>B4M103_DROVI</name>
<dbReference type="FunFam" id="3.10.129.10:FF:000051">
    <property type="entry name" value="Acyl-coa thioesterase"/>
    <property type="match status" value="1"/>
</dbReference>
<accession>B4M103</accession>
<dbReference type="EMBL" id="CH940650">
    <property type="protein sequence ID" value="EDW67414.2"/>
    <property type="molecule type" value="Genomic_DNA"/>
</dbReference>
<dbReference type="AlphaFoldDB" id="B4M103"/>
<dbReference type="HOGENOM" id="CLU_032862_2_0_1"/>
<dbReference type="CDD" id="cd03442">
    <property type="entry name" value="BFIT_BACH"/>
    <property type="match status" value="2"/>
</dbReference>
<dbReference type="SUPFAM" id="SSF54637">
    <property type="entry name" value="Thioesterase/thiol ester dehydrase-isomerase"/>
    <property type="match status" value="2"/>
</dbReference>
<evidence type="ECO:0000256" key="4">
    <source>
        <dbReference type="ARBA" id="ARBA00022946"/>
    </source>
</evidence>
<protein>
    <recommendedName>
        <fullName evidence="5">HotDog ACOT-type domain-containing protein</fullName>
    </recommendedName>
</protein>
<keyword evidence="3" id="KW-0378">Hydrolase</keyword>
<evidence type="ECO:0000313" key="6">
    <source>
        <dbReference type="EMBL" id="EDW67414.2"/>
    </source>
</evidence>
<evidence type="ECO:0000256" key="1">
    <source>
        <dbReference type="ARBA" id="ARBA00010458"/>
    </source>
</evidence>
<evidence type="ECO:0000256" key="2">
    <source>
        <dbReference type="ARBA" id="ARBA00022737"/>
    </source>
</evidence>
<dbReference type="GO" id="GO:0047617">
    <property type="term" value="F:fatty acyl-CoA hydrolase activity"/>
    <property type="evidence" value="ECO:0007669"/>
    <property type="project" value="TreeGrafter"/>
</dbReference>
<dbReference type="InterPro" id="IPR029069">
    <property type="entry name" value="HotDog_dom_sf"/>
</dbReference>
<proteinExistence type="inferred from homology"/>
<evidence type="ECO:0000256" key="3">
    <source>
        <dbReference type="ARBA" id="ARBA00022801"/>
    </source>
</evidence>
<comment type="similarity">
    <text evidence="1">Belongs to the acyl coenzyme A hydrolase family.</text>
</comment>
<dbReference type="Proteomes" id="UP000008792">
    <property type="component" value="Unassembled WGS sequence"/>
</dbReference>
<dbReference type="GO" id="GO:0005739">
    <property type="term" value="C:mitochondrion"/>
    <property type="evidence" value="ECO:0007669"/>
    <property type="project" value="TreeGrafter"/>
</dbReference>
<gene>
    <name evidence="6" type="primary">Dvir\GJ23089</name>
    <name evidence="6" type="ORF">Dvir_GJ23089</name>
</gene>
<dbReference type="PANTHER" id="PTHR12655:SF0">
    <property type="entry name" value="ACYL-COENZYME A THIOESTERASE 9, MITOCHONDRIAL"/>
    <property type="match status" value="1"/>
</dbReference>
<dbReference type="eggNOG" id="KOG2763">
    <property type="taxonomic scope" value="Eukaryota"/>
</dbReference>
<evidence type="ECO:0000259" key="5">
    <source>
        <dbReference type="PROSITE" id="PS51770"/>
    </source>
</evidence>
<dbReference type="InParanoid" id="B4M103"/>
<dbReference type="PROSITE" id="PS51770">
    <property type="entry name" value="HOTDOG_ACOT"/>
    <property type="match status" value="2"/>
</dbReference>
<feature type="domain" description="HotDog ACOT-type" evidence="5">
    <location>
        <begin position="146"/>
        <end position="268"/>
    </location>
</feature>
<dbReference type="PANTHER" id="PTHR12655">
    <property type="entry name" value="ACYL-COA THIOESTERASE"/>
    <property type="match status" value="1"/>
</dbReference>
<dbReference type="Gene3D" id="3.10.129.10">
    <property type="entry name" value="Hotdog Thioesterase"/>
    <property type="match status" value="2"/>
</dbReference>
<feature type="domain" description="HotDog ACOT-type" evidence="5">
    <location>
        <begin position="348"/>
        <end position="460"/>
    </location>
</feature>
<dbReference type="FunFam" id="3.10.129.10:FF:000012">
    <property type="entry name" value="Acyl-coenzyme A thioesterase 9, mitochondrial"/>
    <property type="match status" value="1"/>
</dbReference>
<dbReference type="KEGG" id="dvi:6629752"/>
<dbReference type="OrthoDB" id="331699at2759"/>
<dbReference type="STRING" id="7244.B4M103"/>
<evidence type="ECO:0000313" key="7">
    <source>
        <dbReference type="Proteomes" id="UP000008792"/>
    </source>
</evidence>
<keyword evidence="7" id="KW-1185">Reference proteome</keyword>
<dbReference type="GO" id="GO:0006637">
    <property type="term" value="P:acyl-CoA metabolic process"/>
    <property type="evidence" value="ECO:0007669"/>
    <property type="project" value="TreeGrafter"/>
</dbReference>
<reference evidence="6 7" key="1">
    <citation type="journal article" date="2007" name="Nature">
        <title>Evolution of genes and genomes on the Drosophila phylogeny.</title>
        <authorList>
            <consortium name="Drosophila 12 Genomes Consortium"/>
            <person name="Clark A.G."/>
            <person name="Eisen M.B."/>
            <person name="Smith D.R."/>
            <person name="Bergman C.M."/>
            <person name="Oliver B."/>
            <person name="Markow T.A."/>
            <person name="Kaufman T.C."/>
            <person name="Kellis M."/>
            <person name="Gelbart W."/>
            <person name="Iyer V.N."/>
            <person name="Pollard D.A."/>
            <person name="Sackton T.B."/>
            <person name="Larracuente A.M."/>
            <person name="Singh N.D."/>
            <person name="Abad J.P."/>
            <person name="Abt D.N."/>
            <person name="Adryan B."/>
            <person name="Aguade M."/>
            <person name="Akashi H."/>
            <person name="Anderson W.W."/>
            <person name="Aquadro C.F."/>
            <person name="Ardell D.H."/>
            <person name="Arguello R."/>
            <person name="Artieri C.G."/>
            <person name="Barbash D.A."/>
            <person name="Barker D."/>
            <person name="Barsanti P."/>
            <person name="Batterham P."/>
            <person name="Batzoglou S."/>
            <person name="Begun D."/>
            <person name="Bhutkar A."/>
            <person name="Blanco E."/>
            <person name="Bosak S.A."/>
            <person name="Bradley R.K."/>
            <person name="Brand A.D."/>
            <person name="Brent M.R."/>
            <person name="Brooks A.N."/>
            <person name="Brown R.H."/>
            <person name="Butlin R.K."/>
            <person name="Caggese C."/>
            <person name="Calvi B.R."/>
            <person name="Bernardo de Carvalho A."/>
            <person name="Caspi A."/>
            <person name="Castrezana S."/>
            <person name="Celniker S.E."/>
            <person name="Chang J.L."/>
            <person name="Chapple C."/>
            <person name="Chatterji S."/>
            <person name="Chinwalla A."/>
            <person name="Civetta A."/>
            <person name="Clifton S.W."/>
            <person name="Comeron J.M."/>
            <person name="Costello J.C."/>
            <person name="Coyne J.A."/>
            <person name="Daub J."/>
            <person name="David R.G."/>
            <person name="Delcher A.L."/>
            <person name="Delehaunty K."/>
            <person name="Do C.B."/>
            <person name="Ebling H."/>
            <person name="Edwards K."/>
            <person name="Eickbush T."/>
            <person name="Evans J.D."/>
            <person name="Filipski A."/>
            <person name="Findeiss S."/>
            <person name="Freyhult E."/>
            <person name="Fulton L."/>
            <person name="Fulton R."/>
            <person name="Garcia A.C."/>
            <person name="Gardiner A."/>
            <person name="Garfield D.A."/>
            <person name="Garvin B.E."/>
            <person name="Gibson G."/>
            <person name="Gilbert D."/>
            <person name="Gnerre S."/>
            <person name="Godfrey J."/>
            <person name="Good R."/>
            <person name="Gotea V."/>
            <person name="Gravely B."/>
            <person name="Greenberg A.J."/>
            <person name="Griffiths-Jones S."/>
            <person name="Gross S."/>
            <person name="Guigo R."/>
            <person name="Gustafson E.A."/>
            <person name="Haerty W."/>
            <person name="Hahn M.W."/>
            <person name="Halligan D.L."/>
            <person name="Halpern A.L."/>
            <person name="Halter G.M."/>
            <person name="Han M.V."/>
            <person name="Heger A."/>
            <person name="Hillier L."/>
            <person name="Hinrichs A.S."/>
            <person name="Holmes I."/>
            <person name="Hoskins R.A."/>
            <person name="Hubisz M.J."/>
            <person name="Hultmark D."/>
            <person name="Huntley M.A."/>
            <person name="Jaffe D.B."/>
            <person name="Jagadeeshan S."/>
            <person name="Jeck W.R."/>
            <person name="Johnson J."/>
            <person name="Jones C.D."/>
            <person name="Jordan W.C."/>
            <person name="Karpen G.H."/>
            <person name="Kataoka E."/>
            <person name="Keightley P.D."/>
            <person name="Kheradpour P."/>
            <person name="Kirkness E.F."/>
            <person name="Koerich L.B."/>
            <person name="Kristiansen K."/>
            <person name="Kudrna D."/>
            <person name="Kulathinal R.J."/>
            <person name="Kumar S."/>
            <person name="Kwok R."/>
            <person name="Lander E."/>
            <person name="Langley C.H."/>
            <person name="Lapoint R."/>
            <person name="Lazzaro B.P."/>
            <person name="Lee S.J."/>
            <person name="Levesque L."/>
            <person name="Li R."/>
            <person name="Lin C.F."/>
            <person name="Lin M.F."/>
            <person name="Lindblad-Toh K."/>
            <person name="Llopart A."/>
            <person name="Long M."/>
            <person name="Low L."/>
            <person name="Lozovsky E."/>
            <person name="Lu J."/>
            <person name="Luo M."/>
            <person name="Machado C.A."/>
            <person name="Makalowski W."/>
            <person name="Marzo M."/>
            <person name="Matsuda M."/>
            <person name="Matzkin L."/>
            <person name="McAllister B."/>
            <person name="McBride C.S."/>
            <person name="McKernan B."/>
            <person name="McKernan K."/>
            <person name="Mendez-Lago M."/>
            <person name="Minx P."/>
            <person name="Mollenhauer M.U."/>
            <person name="Montooth K."/>
            <person name="Mount S.M."/>
            <person name="Mu X."/>
            <person name="Myers E."/>
            <person name="Negre B."/>
            <person name="Newfeld S."/>
            <person name="Nielsen R."/>
            <person name="Noor M.A."/>
            <person name="O'Grady P."/>
            <person name="Pachter L."/>
            <person name="Papaceit M."/>
            <person name="Parisi M.J."/>
            <person name="Parisi M."/>
            <person name="Parts L."/>
            <person name="Pedersen J.S."/>
            <person name="Pesole G."/>
            <person name="Phillippy A.M."/>
            <person name="Ponting C.P."/>
            <person name="Pop M."/>
            <person name="Porcelli D."/>
            <person name="Powell J.R."/>
            <person name="Prohaska S."/>
            <person name="Pruitt K."/>
            <person name="Puig M."/>
            <person name="Quesneville H."/>
            <person name="Ram K.R."/>
            <person name="Rand D."/>
            <person name="Rasmussen M.D."/>
            <person name="Reed L.K."/>
            <person name="Reenan R."/>
            <person name="Reily A."/>
            <person name="Remington K.A."/>
            <person name="Rieger T.T."/>
            <person name="Ritchie M.G."/>
            <person name="Robin C."/>
            <person name="Rogers Y.H."/>
            <person name="Rohde C."/>
            <person name="Rozas J."/>
            <person name="Rubenfield M.J."/>
            <person name="Ruiz A."/>
            <person name="Russo S."/>
            <person name="Salzberg S.L."/>
            <person name="Sanchez-Gracia A."/>
            <person name="Saranga D.J."/>
            <person name="Sato H."/>
            <person name="Schaeffer S.W."/>
            <person name="Schatz M.C."/>
            <person name="Schlenke T."/>
            <person name="Schwartz R."/>
            <person name="Segarra C."/>
            <person name="Singh R.S."/>
            <person name="Sirot L."/>
            <person name="Sirota M."/>
            <person name="Sisneros N.B."/>
            <person name="Smith C.D."/>
            <person name="Smith T.F."/>
            <person name="Spieth J."/>
            <person name="Stage D.E."/>
            <person name="Stark A."/>
            <person name="Stephan W."/>
            <person name="Strausberg R.L."/>
            <person name="Strempel S."/>
            <person name="Sturgill D."/>
            <person name="Sutton G."/>
            <person name="Sutton G.G."/>
            <person name="Tao W."/>
            <person name="Teichmann S."/>
            <person name="Tobari Y.N."/>
            <person name="Tomimura Y."/>
            <person name="Tsolas J.M."/>
            <person name="Valente V.L."/>
            <person name="Venter E."/>
            <person name="Venter J.C."/>
            <person name="Vicario S."/>
            <person name="Vieira F.G."/>
            <person name="Vilella A.J."/>
            <person name="Villasante A."/>
            <person name="Walenz B."/>
            <person name="Wang J."/>
            <person name="Wasserman M."/>
            <person name="Watts T."/>
            <person name="Wilson D."/>
            <person name="Wilson R.K."/>
            <person name="Wing R.A."/>
            <person name="Wolfner M.F."/>
            <person name="Wong A."/>
            <person name="Wong G.K."/>
            <person name="Wu C.I."/>
            <person name="Wu G."/>
            <person name="Yamamoto D."/>
            <person name="Yang H.P."/>
            <person name="Yang S.P."/>
            <person name="Yorke J.A."/>
            <person name="Yoshida K."/>
            <person name="Zdobnov E."/>
            <person name="Zhang P."/>
            <person name="Zhang Y."/>
            <person name="Zimin A.V."/>
            <person name="Baldwin J."/>
            <person name="Abdouelleil A."/>
            <person name="Abdulkadir J."/>
            <person name="Abebe A."/>
            <person name="Abera B."/>
            <person name="Abreu J."/>
            <person name="Acer S.C."/>
            <person name="Aftuck L."/>
            <person name="Alexander A."/>
            <person name="An P."/>
            <person name="Anderson E."/>
            <person name="Anderson S."/>
            <person name="Arachi H."/>
            <person name="Azer M."/>
            <person name="Bachantsang P."/>
            <person name="Barry A."/>
            <person name="Bayul T."/>
            <person name="Berlin A."/>
            <person name="Bessette D."/>
            <person name="Bloom T."/>
            <person name="Blye J."/>
            <person name="Boguslavskiy L."/>
            <person name="Bonnet C."/>
            <person name="Boukhgalter B."/>
            <person name="Bourzgui I."/>
            <person name="Brown A."/>
            <person name="Cahill P."/>
            <person name="Channer S."/>
            <person name="Cheshatsang Y."/>
            <person name="Chuda L."/>
            <person name="Citroen M."/>
            <person name="Collymore A."/>
            <person name="Cooke P."/>
            <person name="Costello M."/>
            <person name="D'Aco K."/>
            <person name="Daza R."/>
            <person name="De Haan G."/>
            <person name="DeGray S."/>
            <person name="DeMaso C."/>
            <person name="Dhargay N."/>
            <person name="Dooley K."/>
            <person name="Dooley E."/>
            <person name="Doricent M."/>
            <person name="Dorje P."/>
            <person name="Dorjee K."/>
            <person name="Dupes A."/>
            <person name="Elong R."/>
            <person name="Falk J."/>
            <person name="Farina A."/>
            <person name="Faro S."/>
            <person name="Ferguson D."/>
            <person name="Fisher S."/>
            <person name="Foley C.D."/>
            <person name="Franke A."/>
            <person name="Friedrich D."/>
            <person name="Gadbois L."/>
            <person name="Gearin G."/>
            <person name="Gearin C.R."/>
            <person name="Giannoukos G."/>
            <person name="Goode T."/>
            <person name="Graham J."/>
            <person name="Grandbois E."/>
            <person name="Grewal S."/>
            <person name="Gyaltsen K."/>
            <person name="Hafez N."/>
            <person name="Hagos B."/>
            <person name="Hall J."/>
            <person name="Henson C."/>
            <person name="Hollinger A."/>
            <person name="Honan T."/>
            <person name="Huard M.D."/>
            <person name="Hughes L."/>
            <person name="Hurhula B."/>
            <person name="Husby M.E."/>
            <person name="Kamat A."/>
            <person name="Kanga B."/>
            <person name="Kashin S."/>
            <person name="Khazanovich D."/>
            <person name="Kisner P."/>
            <person name="Lance K."/>
            <person name="Lara M."/>
            <person name="Lee W."/>
            <person name="Lennon N."/>
            <person name="Letendre F."/>
            <person name="LeVine R."/>
            <person name="Lipovsky A."/>
            <person name="Liu X."/>
            <person name="Liu J."/>
            <person name="Liu S."/>
            <person name="Lokyitsang T."/>
            <person name="Lokyitsang Y."/>
            <person name="Lubonja R."/>
            <person name="Lui A."/>
            <person name="MacDonald P."/>
            <person name="Magnisalis V."/>
            <person name="Maru K."/>
            <person name="Matthews C."/>
            <person name="McCusker W."/>
            <person name="McDonough S."/>
            <person name="Mehta T."/>
            <person name="Meldrim J."/>
            <person name="Meneus L."/>
            <person name="Mihai O."/>
            <person name="Mihalev A."/>
            <person name="Mihova T."/>
            <person name="Mittelman R."/>
            <person name="Mlenga V."/>
            <person name="Montmayeur A."/>
            <person name="Mulrain L."/>
            <person name="Navidi A."/>
            <person name="Naylor J."/>
            <person name="Negash T."/>
            <person name="Nguyen T."/>
            <person name="Nguyen N."/>
            <person name="Nicol R."/>
            <person name="Norbu C."/>
            <person name="Norbu N."/>
            <person name="Novod N."/>
            <person name="O'Neill B."/>
            <person name="Osman S."/>
            <person name="Markiewicz E."/>
            <person name="Oyono O.L."/>
            <person name="Patti C."/>
            <person name="Phunkhang P."/>
            <person name="Pierre F."/>
            <person name="Priest M."/>
            <person name="Raghuraman S."/>
            <person name="Rege F."/>
            <person name="Reyes R."/>
            <person name="Rise C."/>
            <person name="Rogov P."/>
            <person name="Ross K."/>
            <person name="Ryan E."/>
            <person name="Settipalli S."/>
            <person name="Shea T."/>
            <person name="Sherpa N."/>
            <person name="Shi L."/>
            <person name="Shih D."/>
            <person name="Sparrow T."/>
            <person name="Spaulding J."/>
            <person name="Stalker J."/>
            <person name="Stange-Thomann N."/>
            <person name="Stavropoulos S."/>
            <person name="Stone C."/>
            <person name="Strader C."/>
            <person name="Tesfaye S."/>
            <person name="Thomson T."/>
            <person name="Thoulutsang Y."/>
            <person name="Thoulutsang D."/>
            <person name="Topham K."/>
            <person name="Topping I."/>
            <person name="Tsamla T."/>
            <person name="Vassiliev H."/>
            <person name="Vo A."/>
            <person name="Wangchuk T."/>
            <person name="Wangdi T."/>
            <person name="Weiand M."/>
            <person name="Wilkinson J."/>
            <person name="Wilson A."/>
            <person name="Yadav S."/>
            <person name="Young G."/>
            <person name="Yu Q."/>
            <person name="Zembek L."/>
            <person name="Zhong D."/>
            <person name="Zimmer A."/>
            <person name="Zwirko Z."/>
            <person name="Jaffe D.B."/>
            <person name="Alvarez P."/>
            <person name="Brockman W."/>
            <person name="Butler J."/>
            <person name="Chin C."/>
            <person name="Gnerre S."/>
            <person name="Grabherr M."/>
            <person name="Kleber M."/>
            <person name="Mauceli E."/>
            <person name="MacCallum I."/>
        </authorList>
    </citation>
    <scope>NUCLEOTIDE SEQUENCE [LARGE SCALE GENOMIC DNA]</scope>
    <source>
        <strain evidence="7">Tucson 15010-1051.87</strain>
    </source>
</reference>
<dbReference type="FunCoup" id="B4M103">
    <property type="interactions" value="337"/>
</dbReference>